<protein>
    <submittedName>
        <fullName evidence="2">Uncharacterized protein</fullName>
    </submittedName>
</protein>
<dbReference type="AlphaFoldDB" id="A0A0D0CYD2"/>
<dbReference type="InParanoid" id="A0A0D0CYD2"/>
<feature type="region of interest" description="Disordered" evidence="1">
    <location>
        <begin position="114"/>
        <end position="133"/>
    </location>
</feature>
<keyword evidence="3" id="KW-1185">Reference proteome</keyword>
<feature type="compositionally biased region" description="Polar residues" evidence="1">
    <location>
        <begin position="82"/>
        <end position="95"/>
    </location>
</feature>
<evidence type="ECO:0000313" key="3">
    <source>
        <dbReference type="Proteomes" id="UP000054538"/>
    </source>
</evidence>
<evidence type="ECO:0000256" key="1">
    <source>
        <dbReference type="SAM" id="MobiDB-lite"/>
    </source>
</evidence>
<feature type="compositionally biased region" description="Acidic residues" evidence="1">
    <location>
        <begin position="53"/>
        <end position="70"/>
    </location>
</feature>
<evidence type="ECO:0000313" key="2">
    <source>
        <dbReference type="EMBL" id="KIK72414.1"/>
    </source>
</evidence>
<proteinExistence type="predicted"/>
<reference evidence="3" key="2">
    <citation type="submission" date="2015-01" db="EMBL/GenBank/DDBJ databases">
        <title>Evolutionary Origins and Diversification of the Mycorrhizal Mutualists.</title>
        <authorList>
            <consortium name="DOE Joint Genome Institute"/>
            <consortium name="Mycorrhizal Genomics Consortium"/>
            <person name="Kohler A."/>
            <person name="Kuo A."/>
            <person name="Nagy L.G."/>
            <person name="Floudas D."/>
            <person name="Copeland A."/>
            <person name="Barry K.W."/>
            <person name="Cichocki N."/>
            <person name="Veneault-Fourrey C."/>
            <person name="LaButti K."/>
            <person name="Lindquist E.A."/>
            <person name="Lipzen A."/>
            <person name="Lundell T."/>
            <person name="Morin E."/>
            <person name="Murat C."/>
            <person name="Riley R."/>
            <person name="Ohm R."/>
            <person name="Sun H."/>
            <person name="Tunlid A."/>
            <person name="Henrissat B."/>
            <person name="Grigoriev I.V."/>
            <person name="Hibbett D.S."/>
            <person name="Martin F."/>
        </authorList>
    </citation>
    <scope>NUCLEOTIDE SEQUENCE [LARGE SCALE GENOMIC DNA]</scope>
    <source>
        <strain evidence="3">Ve08.2h10</strain>
    </source>
</reference>
<gene>
    <name evidence="2" type="ORF">PAXRUDRAFT_29310</name>
</gene>
<feature type="compositionally biased region" description="Polar residues" evidence="1">
    <location>
        <begin position="1"/>
        <end position="16"/>
    </location>
</feature>
<dbReference type="HOGENOM" id="CLU_1682136_0_0_1"/>
<dbReference type="EMBL" id="KN830859">
    <property type="protein sequence ID" value="KIK72414.1"/>
    <property type="molecule type" value="Genomic_DNA"/>
</dbReference>
<feature type="region of interest" description="Disordered" evidence="1">
    <location>
        <begin position="1"/>
        <end position="106"/>
    </location>
</feature>
<name>A0A0D0CYD2_9AGAM</name>
<dbReference type="OrthoDB" id="10634605at2759"/>
<sequence length="157" mass="17378">VSNDGAKSESLQTLAHSQCPPITCEDKTEEGSIGGVQRREDASADAWTTLLEDKEDDGEDGYAMDDETDVGSDCGKEGTRGGNLNNDTMPQGSSWESRRAPSVEDARKALQDLQNLLRPRRQDQTGYHPSTMKDTTVDKRLHWEANIVWCREMATGF</sequence>
<reference evidence="2 3" key="1">
    <citation type="submission" date="2014-04" db="EMBL/GenBank/DDBJ databases">
        <authorList>
            <consortium name="DOE Joint Genome Institute"/>
            <person name="Kuo A."/>
            <person name="Kohler A."/>
            <person name="Jargeat P."/>
            <person name="Nagy L.G."/>
            <person name="Floudas D."/>
            <person name="Copeland A."/>
            <person name="Barry K.W."/>
            <person name="Cichocki N."/>
            <person name="Veneault-Fourrey C."/>
            <person name="LaButti K."/>
            <person name="Lindquist E.A."/>
            <person name="Lipzen A."/>
            <person name="Lundell T."/>
            <person name="Morin E."/>
            <person name="Murat C."/>
            <person name="Sun H."/>
            <person name="Tunlid A."/>
            <person name="Henrissat B."/>
            <person name="Grigoriev I.V."/>
            <person name="Hibbett D.S."/>
            <person name="Martin F."/>
            <person name="Nordberg H.P."/>
            <person name="Cantor M.N."/>
            <person name="Hua S.X."/>
        </authorList>
    </citation>
    <scope>NUCLEOTIDE SEQUENCE [LARGE SCALE GENOMIC DNA]</scope>
    <source>
        <strain evidence="2 3">Ve08.2h10</strain>
    </source>
</reference>
<feature type="compositionally biased region" description="Basic and acidic residues" evidence="1">
    <location>
        <begin position="96"/>
        <end position="106"/>
    </location>
</feature>
<feature type="non-terminal residue" evidence="2">
    <location>
        <position position="1"/>
    </location>
</feature>
<organism evidence="2 3">
    <name type="scientific">Paxillus rubicundulus Ve08.2h10</name>
    <dbReference type="NCBI Taxonomy" id="930991"/>
    <lineage>
        <taxon>Eukaryota</taxon>
        <taxon>Fungi</taxon>
        <taxon>Dikarya</taxon>
        <taxon>Basidiomycota</taxon>
        <taxon>Agaricomycotina</taxon>
        <taxon>Agaricomycetes</taxon>
        <taxon>Agaricomycetidae</taxon>
        <taxon>Boletales</taxon>
        <taxon>Paxilineae</taxon>
        <taxon>Paxillaceae</taxon>
        <taxon>Paxillus</taxon>
    </lineage>
</organism>
<dbReference type="Proteomes" id="UP000054538">
    <property type="component" value="Unassembled WGS sequence"/>
</dbReference>
<accession>A0A0D0CYD2</accession>
<feature type="compositionally biased region" description="Polar residues" evidence="1">
    <location>
        <begin position="124"/>
        <end position="133"/>
    </location>
</feature>